<evidence type="ECO:0000256" key="1">
    <source>
        <dbReference type="SAM" id="MobiDB-lite"/>
    </source>
</evidence>
<evidence type="ECO:0000313" key="3">
    <source>
        <dbReference type="Proteomes" id="UP000663882"/>
    </source>
</evidence>
<feature type="region of interest" description="Disordered" evidence="1">
    <location>
        <begin position="1"/>
        <end position="25"/>
    </location>
</feature>
<sequence length="109" mass="12145">MSDDKITSDSPENRETLEELSSGVTKKDITATMKYDKNHEGSSYGEPEDEDAFDAFILNNFSPFSGNENVIECIAKSLLGQTQYKSKDNQNFLNNSTNSPSSSRLFAFN</sequence>
<feature type="compositionally biased region" description="Basic and acidic residues" evidence="1">
    <location>
        <begin position="1"/>
        <end position="17"/>
    </location>
</feature>
<organism evidence="2 3">
    <name type="scientific">Rotaria sordida</name>
    <dbReference type="NCBI Taxonomy" id="392033"/>
    <lineage>
        <taxon>Eukaryota</taxon>
        <taxon>Metazoa</taxon>
        <taxon>Spiralia</taxon>
        <taxon>Gnathifera</taxon>
        <taxon>Rotifera</taxon>
        <taxon>Eurotatoria</taxon>
        <taxon>Bdelloidea</taxon>
        <taxon>Philodinida</taxon>
        <taxon>Philodinidae</taxon>
        <taxon>Rotaria</taxon>
    </lineage>
</organism>
<proteinExistence type="predicted"/>
<dbReference type="Proteomes" id="UP000663882">
    <property type="component" value="Unassembled WGS sequence"/>
</dbReference>
<reference evidence="2" key="1">
    <citation type="submission" date="2021-02" db="EMBL/GenBank/DDBJ databases">
        <authorList>
            <person name="Nowell W R."/>
        </authorList>
    </citation>
    <scope>NUCLEOTIDE SEQUENCE</scope>
</reference>
<name>A0A815HJ27_9BILA</name>
<protein>
    <submittedName>
        <fullName evidence="2">Uncharacterized protein</fullName>
    </submittedName>
</protein>
<comment type="caution">
    <text evidence="2">The sequence shown here is derived from an EMBL/GenBank/DDBJ whole genome shotgun (WGS) entry which is preliminary data.</text>
</comment>
<accession>A0A815HJ27</accession>
<dbReference type="EMBL" id="CAJNOO010003713">
    <property type="protein sequence ID" value="CAF1351414.1"/>
    <property type="molecule type" value="Genomic_DNA"/>
</dbReference>
<evidence type="ECO:0000313" key="2">
    <source>
        <dbReference type="EMBL" id="CAF1351414.1"/>
    </source>
</evidence>
<dbReference type="AlphaFoldDB" id="A0A815HJ27"/>
<feature type="region of interest" description="Disordered" evidence="1">
    <location>
        <begin position="88"/>
        <end position="109"/>
    </location>
</feature>
<gene>
    <name evidence="2" type="ORF">RFH988_LOCUS32323</name>
</gene>